<gene>
    <name evidence="1" type="ORF">GMARGA_LOCUS29923</name>
</gene>
<keyword evidence="2" id="KW-1185">Reference proteome</keyword>
<protein>
    <submittedName>
        <fullName evidence="1">12045_t:CDS:1</fullName>
    </submittedName>
</protein>
<organism evidence="1 2">
    <name type="scientific">Gigaspora margarita</name>
    <dbReference type="NCBI Taxonomy" id="4874"/>
    <lineage>
        <taxon>Eukaryota</taxon>
        <taxon>Fungi</taxon>
        <taxon>Fungi incertae sedis</taxon>
        <taxon>Mucoromycota</taxon>
        <taxon>Glomeromycotina</taxon>
        <taxon>Glomeromycetes</taxon>
        <taxon>Diversisporales</taxon>
        <taxon>Gigasporaceae</taxon>
        <taxon>Gigaspora</taxon>
    </lineage>
</organism>
<feature type="non-terminal residue" evidence="1">
    <location>
        <position position="94"/>
    </location>
</feature>
<name>A0ABN7WEK2_GIGMA</name>
<proteinExistence type="predicted"/>
<evidence type="ECO:0000313" key="1">
    <source>
        <dbReference type="EMBL" id="CAG8829178.1"/>
    </source>
</evidence>
<dbReference type="EMBL" id="CAJVQB010041116">
    <property type="protein sequence ID" value="CAG8829178.1"/>
    <property type="molecule type" value="Genomic_DNA"/>
</dbReference>
<evidence type="ECO:0000313" key="2">
    <source>
        <dbReference type="Proteomes" id="UP000789901"/>
    </source>
</evidence>
<reference evidence="1 2" key="1">
    <citation type="submission" date="2021-06" db="EMBL/GenBank/DDBJ databases">
        <authorList>
            <person name="Kallberg Y."/>
            <person name="Tangrot J."/>
            <person name="Rosling A."/>
        </authorList>
    </citation>
    <scope>NUCLEOTIDE SEQUENCE [LARGE SCALE GENOMIC DNA]</scope>
    <source>
        <strain evidence="1 2">120-4 pot B 10/14</strain>
    </source>
</reference>
<dbReference type="Proteomes" id="UP000789901">
    <property type="component" value="Unassembled WGS sequence"/>
</dbReference>
<comment type="caution">
    <text evidence="1">The sequence shown here is derived from an EMBL/GenBank/DDBJ whole genome shotgun (WGS) entry which is preliminary data.</text>
</comment>
<sequence length="94" mass="10873">MERRLFFVKAARQSQERNTLKHIEEQAQASSTTIAKVAKATTEDITEDITDDTTNHMFKSRETPAQTKLKEELVRLNRELSQLQNLEDRGIVKD</sequence>
<accession>A0ABN7WEK2</accession>